<feature type="non-terminal residue" evidence="1">
    <location>
        <position position="49"/>
    </location>
</feature>
<reference evidence="1 2" key="1">
    <citation type="submission" date="2022-05" db="EMBL/GenBank/DDBJ databases">
        <authorList>
            <consortium name="Genoscope - CEA"/>
            <person name="William W."/>
        </authorList>
    </citation>
    <scope>NUCLEOTIDE SEQUENCE [LARGE SCALE GENOMIC DNA]</scope>
</reference>
<keyword evidence="2" id="KW-1185">Reference proteome</keyword>
<evidence type="ECO:0000313" key="2">
    <source>
        <dbReference type="Proteomes" id="UP001159405"/>
    </source>
</evidence>
<dbReference type="Proteomes" id="UP001159405">
    <property type="component" value="Unassembled WGS sequence"/>
</dbReference>
<gene>
    <name evidence="1" type="ORF">PLOB_00029982</name>
</gene>
<dbReference type="EMBL" id="CALNXK010000038">
    <property type="protein sequence ID" value="CAH3123452.1"/>
    <property type="molecule type" value="Genomic_DNA"/>
</dbReference>
<protein>
    <submittedName>
        <fullName evidence="1">Uncharacterized protein</fullName>
    </submittedName>
</protein>
<evidence type="ECO:0000313" key="1">
    <source>
        <dbReference type="EMBL" id="CAH3123452.1"/>
    </source>
</evidence>
<proteinExistence type="predicted"/>
<accession>A0ABN8NV87</accession>
<sequence>MAECRFRPPKTSEEEEKCVASAIPRSEVCSIVESEPKHEVAIIEREFKF</sequence>
<organism evidence="1 2">
    <name type="scientific">Porites lobata</name>
    <dbReference type="NCBI Taxonomy" id="104759"/>
    <lineage>
        <taxon>Eukaryota</taxon>
        <taxon>Metazoa</taxon>
        <taxon>Cnidaria</taxon>
        <taxon>Anthozoa</taxon>
        <taxon>Hexacorallia</taxon>
        <taxon>Scleractinia</taxon>
        <taxon>Fungiina</taxon>
        <taxon>Poritidae</taxon>
        <taxon>Porites</taxon>
    </lineage>
</organism>
<comment type="caution">
    <text evidence="1">The sequence shown here is derived from an EMBL/GenBank/DDBJ whole genome shotgun (WGS) entry which is preliminary data.</text>
</comment>
<name>A0ABN8NV87_9CNID</name>